<keyword evidence="1" id="KW-0472">Membrane</keyword>
<keyword evidence="1" id="KW-1133">Transmembrane helix</keyword>
<feature type="domain" description="CAAX prenyl protease 2/Lysostaphin resistance protein A-like" evidence="3">
    <location>
        <begin position="205"/>
        <end position="291"/>
    </location>
</feature>
<feature type="signal peptide" evidence="2">
    <location>
        <begin position="1"/>
        <end position="21"/>
    </location>
</feature>
<feature type="chain" id="PRO_5031243898" description="CAAX prenyl protease 2/Lysostaphin resistance protein A-like domain-containing protein" evidence="2">
    <location>
        <begin position="22"/>
        <end position="328"/>
    </location>
</feature>
<evidence type="ECO:0000259" key="3">
    <source>
        <dbReference type="Pfam" id="PF02517"/>
    </source>
</evidence>
<dbReference type="GO" id="GO:0080120">
    <property type="term" value="P:CAAX-box protein maturation"/>
    <property type="evidence" value="ECO:0007669"/>
    <property type="project" value="UniProtKB-ARBA"/>
</dbReference>
<feature type="transmembrane region" description="Helical" evidence="1">
    <location>
        <begin position="228"/>
        <end position="248"/>
    </location>
</feature>
<keyword evidence="2" id="KW-0732">Signal</keyword>
<proteinExistence type="predicted"/>
<accession>A0A7S0Y0C5</accession>
<organism evidence="4">
    <name type="scientific">Hemiselmis andersenii</name>
    <name type="common">Cryptophyte alga</name>
    <dbReference type="NCBI Taxonomy" id="464988"/>
    <lineage>
        <taxon>Eukaryota</taxon>
        <taxon>Cryptophyceae</taxon>
        <taxon>Cryptomonadales</taxon>
        <taxon>Hemiselmidaceae</taxon>
        <taxon>Hemiselmis</taxon>
    </lineage>
</organism>
<evidence type="ECO:0000256" key="1">
    <source>
        <dbReference type="SAM" id="Phobius"/>
    </source>
</evidence>
<dbReference type="InterPro" id="IPR003675">
    <property type="entry name" value="Rce1/LyrA-like_dom"/>
</dbReference>
<dbReference type="AlphaFoldDB" id="A0A7S0Y0C5"/>
<dbReference type="EMBL" id="HBFK01027306">
    <property type="protein sequence ID" value="CAD8750087.1"/>
    <property type="molecule type" value="Transcribed_RNA"/>
</dbReference>
<keyword evidence="1" id="KW-0812">Transmembrane</keyword>
<evidence type="ECO:0000313" key="4">
    <source>
        <dbReference type="EMBL" id="CAD8750087.1"/>
    </source>
</evidence>
<dbReference type="GO" id="GO:0004175">
    <property type="term" value="F:endopeptidase activity"/>
    <property type="evidence" value="ECO:0007669"/>
    <property type="project" value="UniProtKB-ARBA"/>
</dbReference>
<dbReference type="PANTHER" id="PTHR43592">
    <property type="entry name" value="CAAX AMINO TERMINAL PROTEASE"/>
    <property type="match status" value="1"/>
</dbReference>
<dbReference type="PANTHER" id="PTHR43592:SF15">
    <property type="entry name" value="CAAX AMINO TERMINAL PROTEASE FAMILY PROTEIN"/>
    <property type="match status" value="1"/>
</dbReference>
<name>A0A7S0Y0C5_HEMAN</name>
<evidence type="ECO:0000256" key="2">
    <source>
        <dbReference type="SAM" id="SignalP"/>
    </source>
</evidence>
<dbReference type="Pfam" id="PF02517">
    <property type="entry name" value="Rce1-like"/>
    <property type="match status" value="1"/>
</dbReference>
<gene>
    <name evidence="4" type="ORF">HAND1043_LOCUS16591</name>
</gene>
<protein>
    <recommendedName>
        <fullName evidence="3">CAAX prenyl protease 2/Lysostaphin resistance protein A-like domain-containing protein</fullName>
    </recommendedName>
</protein>
<sequence length="328" mass="34582">MRSEDFTRGALLIMCLSTATAFHISPVPLRPSAPPLRMLGASPFASPPLLIPASRPLLPPCRPAHAPAAALHPHRAAPPAPQRDVVLGSFPSDAMSEPEDDNSVMSVVRYLSRENGVKVFWNGVATEFGLGAVALALGWVLKANTTGAATQAPFAAVLAGVGWCLPLVAGLVLTRRFSDYEPLKEVEKLTWTFSTVVFRGRGKPLVALFCAAAGVGEELLFRGLLQQVLAASLGLWPAILITAVTFGVAHCLTATYFFLAVLASLPLSLAFHLSGNVIIVPVVAHALYDFIAIQIALGSPKPEGLEGIEFDIDAHQPDQEEGSAGSGI</sequence>
<reference evidence="4" key="1">
    <citation type="submission" date="2021-01" db="EMBL/GenBank/DDBJ databases">
        <authorList>
            <person name="Corre E."/>
            <person name="Pelletier E."/>
            <person name="Niang G."/>
            <person name="Scheremetjew M."/>
            <person name="Finn R."/>
            <person name="Kale V."/>
            <person name="Holt S."/>
            <person name="Cochrane G."/>
            <person name="Meng A."/>
            <person name="Brown T."/>
            <person name="Cohen L."/>
        </authorList>
    </citation>
    <scope>NUCLEOTIDE SEQUENCE</scope>
    <source>
        <strain evidence="4">CCMP441</strain>
    </source>
</reference>
<feature type="transmembrane region" description="Helical" evidence="1">
    <location>
        <begin position="119"/>
        <end position="141"/>
    </location>
</feature>
<feature type="transmembrane region" description="Helical" evidence="1">
    <location>
        <begin position="153"/>
        <end position="174"/>
    </location>
</feature>